<dbReference type="AlphaFoldDB" id="A0A841RFP4"/>
<dbReference type="EMBL" id="JACHGJ010000006">
    <property type="protein sequence ID" value="MBB6481388.1"/>
    <property type="molecule type" value="Genomic_DNA"/>
</dbReference>
<sequence>MRPAENWKKIIEPLFLRLISSRSDTNTPFEGFIEEIILNWLKSRPYFKEHPHHLGSRKLENDNNNREIIWSLVEGVSKKTIVFLHHHDAVGTSDYGKLENLALRPDSLREALAKRPLSPAVSKDLESGDWLFGRGAADMKAGAAIQMALMDKLSTDETFSHTLLLISVPDEENLSRGMIEATGLLVDLKKTYNLDYKLVINSEPYYNQTSKKALMYEGSVGKIMPIVYVRGVRSHIGDPFNGLNPSLILARIQALTELNIDLCDQFGNDATPPPIWVNLKDRKKNYDASIPEAATGYFNWLTFTKTPVDILESMIHLSEEAVQSVLSHFEESYKKFCLLNHDEPDAISFTPLVIDYEKLYKQALLKGENLFLEKLAAKEEEMKILLGENKITLPDAAIRILEFTADEADLEGPAVVIGLSGPYYPHITNSMIKGGEDFNLAERVDRISKELFQIEYQSNAYFMGISDLSYAGWVGNEEDIVSIKRNSPGWETIYSVPFRKMEQLDAPIVNIGPWGKDLHKPTERVNIKDVYERIPSILDRLIREILPPEKNQT</sequence>
<dbReference type="InterPro" id="IPR050072">
    <property type="entry name" value="Peptidase_M20A"/>
</dbReference>
<dbReference type="Gene3D" id="3.40.630.10">
    <property type="entry name" value="Zn peptidases"/>
    <property type="match status" value="1"/>
</dbReference>
<dbReference type="PANTHER" id="PTHR43808">
    <property type="entry name" value="ACETYLORNITHINE DEACETYLASE"/>
    <property type="match status" value="1"/>
</dbReference>
<dbReference type="InterPro" id="IPR012166">
    <property type="entry name" value="Uncharacterised_RocB"/>
</dbReference>
<comment type="caution">
    <text evidence="2">The sequence shown here is derived from an EMBL/GenBank/DDBJ whole genome shotgun (WGS) entry which is preliminary data.</text>
</comment>
<dbReference type="RefSeq" id="WP_184747638.1">
    <property type="nucleotide sequence ID" value="NZ_JACHGJ010000006.1"/>
</dbReference>
<dbReference type="PANTHER" id="PTHR43808:SF27">
    <property type="entry name" value="PROTEIN ROCB"/>
    <property type="match status" value="1"/>
</dbReference>
<keyword evidence="1" id="KW-0378">Hydrolase</keyword>
<proteinExistence type="predicted"/>
<dbReference type="InterPro" id="IPR002933">
    <property type="entry name" value="Peptidase_M20"/>
</dbReference>
<dbReference type="Proteomes" id="UP000587760">
    <property type="component" value="Unassembled WGS sequence"/>
</dbReference>
<accession>A0A841RFP4</accession>
<evidence type="ECO:0000256" key="1">
    <source>
        <dbReference type="ARBA" id="ARBA00022801"/>
    </source>
</evidence>
<dbReference type="GO" id="GO:0016787">
    <property type="term" value="F:hydrolase activity"/>
    <property type="evidence" value="ECO:0007669"/>
    <property type="project" value="InterPro"/>
</dbReference>
<evidence type="ECO:0000313" key="3">
    <source>
        <dbReference type="Proteomes" id="UP000587760"/>
    </source>
</evidence>
<name>A0A841RFP4_9SPIO</name>
<gene>
    <name evidence="2" type="ORF">HNR50_003068</name>
</gene>
<dbReference type="Pfam" id="PF01546">
    <property type="entry name" value="Peptidase_M20"/>
    <property type="match status" value="1"/>
</dbReference>
<organism evidence="2 3">
    <name type="scientific">Spirochaeta isovalerica</name>
    <dbReference type="NCBI Taxonomy" id="150"/>
    <lineage>
        <taxon>Bacteria</taxon>
        <taxon>Pseudomonadati</taxon>
        <taxon>Spirochaetota</taxon>
        <taxon>Spirochaetia</taxon>
        <taxon>Spirochaetales</taxon>
        <taxon>Spirochaetaceae</taxon>
        <taxon>Spirochaeta</taxon>
    </lineage>
</organism>
<dbReference type="PIRSF" id="PIRSF010386">
    <property type="entry name" value="RocB"/>
    <property type="match status" value="1"/>
</dbReference>
<evidence type="ECO:0000313" key="2">
    <source>
        <dbReference type="EMBL" id="MBB6481388.1"/>
    </source>
</evidence>
<keyword evidence="3" id="KW-1185">Reference proteome</keyword>
<dbReference type="SUPFAM" id="SSF53187">
    <property type="entry name" value="Zn-dependent exopeptidases"/>
    <property type="match status" value="1"/>
</dbReference>
<protein>
    <submittedName>
        <fullName evidence="2">Arginine utilization protein RocB</fullName>
    </submittedName>
</protein>
<reference evidence="2 3" key="1">
    <citation type="submission" date="2020-08" db="EMBL/GenBank/DDBJ databases">
        <title>Genomic Encyclopedia of Type Strains, Phase IV (KMG-IV): sequencing the most valuable type-strain genomes for metagenomic binning, comparative biology and taxonomic classification.</title>
        <authorList>
            <person name="Goeker M."/>
        </authorList>
    </citation>
    <scope>NUCLEOTIDE SEQUENCE [LARGE SCALE GENOMIC DNA]</scope>
    <source>
        <strain evidence="2 3">DSM 2461</strain>
    </source>
</reference>